<feature type="region of interest" description="Disordered" evidence="1">
    <location>
        <begin position="456"/>
        <end position="519"/>
    </location>
</feature>
<evidence type="ECO:0000256" key="1">
    <source>
        <dbReference type="SAM" id="MobiDB-lite"/>
    </source>
</evidence>
<accession>A0A1V8SIA7</accession>
<dbReference type="InParanoid" id="A0A1V8SIA7"/>
<dbReference type="AlphaFoldDB" id="A0A1V8SIA7"/>
<dbReference type="Proteomes" id="UP000192596">
    <property type="component" value="Unassembled WGS sequence"/>
</dbReference>
<reference evidence="3" key="1">
    <citation type="submission" date="2017-03" db="EMBL/GenBank/DDBJ databases">
        <title>Genomes of endolithic fungi from Antarctica.</title>
        <authorList>
            <person name="Coleine C."/>
            <person name="Masonjones S."/>
            <person name="Stajich J.E."/>
        </authorList>
    </citation>
    <scope>NUCLEOTIDE SEQUENCE [LARGE SCALE GENOMIC DNA]</scope>
    <source>
        <strain evidence="3">CCFEE 5527</strain>
    </source>
</reference>
<feature type="compositionally biased region" description="Basic and acidic residues" evidence="1">
    <location>
        <begin position="314"/>
        <end position="326"/>
    </location>
</feature>
<dbReference type="EMBL" id="NAJO01000043">
    <property type="protein sequence ID" value="OQN98872.1"/>
    <property type="molecule type" value="Genomic_DNA"/>
</dbReference>
<evidence type="ECO:0000313" key="3">
    <source>
        <dbReference type="Proteomes" id="UP000192596"/>
    </source>
</evidence>
<organism evidence="2 3">
    <name type="scientific">Cryoendolithus antarcticus</name>
    <dbReference type="NCBI Taxonomy" id="1507870"/>
    <lineage>
        <taxon>Eukaryota</taxon>
        <taxon>Fungi</taxon>
        <taxon>Dikarya</taxon>
        <taxon>Ascomycota</taxon>
        <taxon>Pezizomycotina</taxon>
        <taxon>Dothideomycetes</taxon>
        <taxon>Dothideomycetidae</taxon>
        <taxon>Cladosporiales</taxon>
        <taxon>Cladosporiaceae</taxon>
        <taxon>Cryoendolithus</taxon>
    </lineage>
</organism>
<proteinExistence type="predicted"/>
<keyword evidence="3" id="KW-1185">Reference proteome</keyword>
<protein>
    <submittedName>
        <fullName evidence="2">Uncharacterized protein</fullName>
    </submittedName>
</protein>
<evidence type="ECO:0000313" key="2">
    <source>
        <dbReference type="EMBL" id="OQN98872.1"/>
    </source>
</evidence>
<feature type="compositionally biased region" description="Basic and acidic residues" evidence="1">
    <location>
        <begin position="468"/>
        <end position="482"/>
    </location>
</feature>
<name>A0A1V8SIA7_9PEZI</name>
<feature type="region of interest" description="Disordered" evidence="1">
    <location>
        <begin position="309"/>
        <end position="332"/>
    </location>
</feature>
<feature type="region of interest" description="Disordered" evidence="1">
    <location>
        <begin position="275"/>
        <end position="296"/>
    </location>
</feature>
<gene>
    <name evidence="2" type="ORF">B0A48_15218</name>
</gene>
<sequence length="519" mass="59240">MASPVKSLNTAGEGHHRIIFQGKPDGSIPRLTHSTREIMPRCIDEWLTTLGEEGVAGSDTSLVVRDQTLFELILRVVQWVKHGAYVPFLPGTHIELQVKRAGGNVVGYEPQRHADDKSHWAATETHKYFLQELEVIELATMIECQELLDYAIRNISHRYPFYETQITTVLRKMREMRTSAEEPLFRDQYLADFLQRRIIEYKAQLSVNQDCLYLLRSIIPIKAQYDACVVVADAESFAAAASKLKKGMTKEVEVEALTGHLMAHKLFVLETANVRSPATDPRSQRRRMDETGALDHPVISTPQSAIRAHPSPIRYDKPRAPADRLDSGQSTGAEYDLFLPNAQRPHVPTIPQSALDLAIANAIKDSRIIIFSRDGRGELRHDRHEERPADRHEHDFRYRAGEMLELMPQKEEIGVRQRNILVRNSRGETGAVSAREEYRVAQDVLRQEFTNQREIADLKSPFRYPGSSKREKSEERGRDMRGNRSRSSGGTSRNETYTRGPWVPLDRGAKRTKRDYRVS</sequence>
<feature type="compositionally biased region" description="Basic residues" evidence="1">
    <location>
        <begin position="510"/>
        <end position="519"/>
    </location>
</feature>
<comment type="caution">
    <text evidence="2">The sequence shown here is derived from an EMBL/GenBank/DDBJ whole genome shotgun (WGS) entry which is preliminary data.</text>
</comment>